<sequence>MKKTKSHRLSKEESTKQRQRIYQPTESKNKHYSNSQALFFKELFLALAGGSILVVGLTLMVVSILTIQGFSMVPTLREGDKVLIRKQGDLKRFDLVAFTVGGKGPQVRRIIGLPGETVRYADDTLYINEQPVDEKFLVEAINESQKNGRNYTEDFEQKTVVIPEGYYFVLGDNRPYANDSRQYGFVAKDRVLGKVIAKLFPFNELESF</sequence>
<proteinExistence type="inferred from homology"/>
<dbReference type="InterPro" id="IPR019756">
    <property type="entry name" value="Pept_S26A_signal_pept_1_Ser-AS"/>
</dbReference>
<dbReference type="InterPro" id="IPR019533">
    <property type="entry name" value="Peptidase_S26"/>
</dbReference>
<evidence type="ECO:0000256" key="5">
    <source>
        <dbReference type="RuleBase" id="RU362042"/>
    </source>
</evidence>
<dbReference type="CDD" id="cd06530">
    <property type="entry name" value="S26_SPase_I"/>
    <property type="match status" value="1"/>
</dbReference>
<feature type="domain" description="Peptidase S26" evidence="7">
    <location>
        <begin position="42"/>
        <end position="197"/>
    </location>
</feature>
<dbReference type="Proteomes" id="UP000249828">
    <property type="component" value="Unassembled WGS sequence"/>
</dbReference>
<accession>A0A2W3ZCD5</accession>
<comment type="similarity">
    <text evidence="2 5">Belongs to the peptidase S26 family.</text>
</comment>
<dbReference type="AlphaFoldDB" id="A0A2W3ZCD5"/>
<evidence type="ECO:0000313" key="8">
    <source>
        <dbReference type="EMBL" id="PZL74890.1"/>
    </source>
</evidence>
<dbReference type="EC" id="3.4.21.89" evidence="5"/>
<evidence type="ECO:0000313" key="9">
    <source>
        <dbReference type="Proteomes" id="UP000249828"/>
    </source>
</evidence>
<dbReference type="SUPFAM" id="SSF51306">
    <property type="entry name" value="LexA/Signal peptidase"/>
    <property type="match status" value="1"/>
</dbReference>
<feature type="region of interest" description="Disordered" evidence="6">
    <location>
        <begin position="1"/>
        <end position="28"/>
    </location>
</feature>
<gene>
    <name evidence="8" type="primary">lepB</name>
    <name evidence="8" type="ORF">CI088_06400</name>
</gene>
<dbReference type="EMBL" id="PIEU01000051">
    <property type="protein sequence ID" value="PZL74890.1"/>
    <property type="molecule type" value="Genomic_DNA"/>
</dbReference>
<keyword evidence="5" id="KW-0472">Membrane</keyword>
<keyword evidence="5" id="KW-1133">Transmembrane helix</keyword>
<protein>
    <recommendedName>
        <fullName evidence="5">Signal peptidase I</fullName>
        <ecNumber evidence="5">3.4.21.89</ecNumber>
    </recommendedName>
</protein>
<evidence type="ECO:0000256" key="2">
    <source>
        <dbReference type="ARBA" id="ARBA00009370"/>
    </source>
</evidence>
<dbReference type="STRING" id="1077675.BCR22_12935"/>
<dbReference type="Gene3D" id="2.10.109.10">
    <property type="entry name" value="Umud Fragment, subunit A"/>
    <property type="match status" value="1"/>
</dbReference>
<dbReference type="InterPro" id="IPR000223">
    <property type="entry name" value="Pept_S26A_signal_pept_1"/>
</dbReference>
<comment type="caution">
    <text evidence="8">The sequence shown here is derived from an EMBL/GenBank/DDBJ whole genome shotgun (WGS) entry which is preliminary data.</text>
</comment>
<comment type="subcellular location">
    <subcellularLocation>
        <location evidence="1">Cell membrane</location>
        <topology evidence="1">Single-pass type II membrane protein</topology>
    </subcellularLocation>
    <subcellularLocation>
        <location evidence="5">Membrane</location>
        <topology evidence="5">Single-pass type II membrane protein</topology>
    </subcellularLocation>
</comment>
<dbReference type="PRINTS" id="PR00727">
    <property type="entry name" value="LEADERPTASE"/>
</dbReference>
<evidence type="ECO:0000256" key="6">
    <source>
        <dbReference type="SAM" id="MobiDB-lite"/>
    </source>
</evidence>
<dbReference type="PANTHER" id="PTHR43390:SF1">
    <property type="entry name" value="CHLOROPLAST PROCESSING PEPTIDASE"/>
    <property type="match status" value="1"/>
</dbReference>
<name>A0A2W3ZCD5_9ENTE</name>
<evidence type="ECO:0000256" key="3">
    <source>
        <dbReference type="ARBA" id="ARBA00022670"/>
    </source>
</evidence>
<organism evidence="8 9">
    <name type="scientific">Enterococcus plantarum</name>
    <dbReference type="NCBI Taxonomy" id="1077675"/>
    <lineage>
        <taxon>Bacteria</taxon>
        <taxon>Bacillati</taxon>
        <taxon>Bacillota</taxon>
        <taxon>Bacilli</taxon>
        <taxon>Lactobacillales</taxon>
        <taxon>Enterococcaceae</taxon>
        <taxon>Enterococcus</taxon>
    </lineage>
</organism>
<dbReference type="InterPro" id="IPR036286">
    <property type="entry name" value="LexA/Signal_pep-like_sf"/>
</dbReference>
<dbReference type="GO" id="GO:0005886">
    <property type="term" value="C:plasma membrane"/>
    <property type="evidence" value="ECO:0007669"/>
    <property type="project" value="UniProtKB-SubCell"/>
</dbReference>
<dbReference type="PANTHER" id="PTHR43390">
    <property type="entry name" value="SIGNAL PEPTIDASE I"/>
    <property type="match status" value="1"/>
</dbReference>
<dbReference type="PROSITE" id="PS00501">
    <property type="entry name" value="SPASE_I_1"/>
    <property type="match status" value="1"/>
</dbReference>
<keyword evidence="4 5" id="KW-0378">Hydrolase</keyword>
<dbReference type="NCBIfam" id="TIGR02227">
    <property type="entry name" value="sigpep_I_bact"/>
    <property type="match status" value="1"/>
</dbReference>
<dbReference type="GO" id="GO:0006465">
    <property type="term" value="P:signal peptide processing"/>
    <property type="evidence" value="ECO:0007669"/>
    <property type="project" value="InterPro"/>
</dbReference>
<feature type="transmembrane region" description="Helical" evidence="5">
    <location>
        <begin position="43"/>
        <end position="67"/>
    </location>
</feature>
<dbReference type="RefSeq" id="WP_111247583.1">
    <property type="nucleotide sequence ID" value="NZ_PIEU01000051.1"/>
</dbReference>
<dbReference type="GO" id="GO:0009003">
    <property type="term" value="F:signal peptidase activity"/>
    <property type="evidence" value="ECO:0007669"/>
    <property type="project" value="UniProtKB-EC"/>
</dbReference>
<keyword evidence="3 5" id="KW-0645">Protease</keyword>
<evidence type="ECO:0000259" key="7">
    <source>
        <dbReference type="Pfam" id="PF10502"/>
    </source>
</evidence>
<dbReference type="Pfam" id="PF10502">
    <property type="entry name" value="Peptidase_S26"/>
    <property type="match status" value="1"/>
</dbReference>
<keyword evidence="9" id="KW-1185">Reference proteome</keyword>
<reference evidence="8 9" key="1">
    <citation type="submission" date="2017-11" db="EMBL/GenBank/DDBJ databases">
        <title>Draft genome sequence of Enterococcus plantarum TRW2 strain isolated from lettuce.</title>
        <authorList>
            <person name="Kim E.B."/>
            <person name="Marco M.L."/>
            <person name="Williams T.R."/>
            <person name="You I.H."/>
        </authorList>
    </citation>
    <scope>NUCLEOTIDE SEQUENCE [LARGE SCALE GENOMIC DNA]</scope>
    <source>
        <strain evidence="8 9">TRW2</strain>
    </source>
</reference>
<comment type="catalytic activity">
    <reaction evidence="5">
        <text>Cleavage of hydrophobic, N-terminal signal or leader sequences from secreted and periplasmic proteins.</text>
        <dbReference type="EC" id="3.4.21.89"/>
    </reaction>
</comment>
<dbReference type="GO" id="GO:0004252">
    <property type="term" value="F:serine-type endopeptidase activity"/>
    <property type="evidence" value="ECO:0007669"/>
    <property type="project" value="InterPro"/>
</dbReference>
<evidence type="ECO:0000256" key="4">
    <source>
        <dbReference type="ARBA" id="ARBA00022801"/>
    </source>
</evidence>
<evidence type="ECO:0000256" key="1">
    <source>
        <dbReference type="ARBA" id="ARBA00004401"/>
    </source>
</evidence>
<keyword evidence="5" id="KW-0812">Transmembrane</keyword>